<dbReference type="Proteomes" id="UP000030063">
    <property type="component" value="Unassembled WGS sequence"/>
</dbReference>
<dbReference type="GO" id="GO:0030246">
    <property type="term" value="F:carbohydrate binding"/>
    <property type="evidence" value="ECO:0007669"/>
    <property type="project" value="InterPro"/>
</dbReference>
<evidence type="ECO:0000313" key="1">
    <source>
        <dbReference type="EMBL" id="KFX68554.1"/>
    </source>
</evidence>
<sequence length="146" mass="15374">MLIGTTTELKACVIYPHSVVVNPTIEGNLVSAESGAPIADAGLTLQIGSDMSRTYKTRSDAHGRFAFAGHSDYRLIAMLADAPPCATTLTITASGYKARTCVWGSMRWCSGQPQAALANLPLLPEHSPSKYRALPASGIPVCDAPN</sequence>
<accession>A0A0A1YIS2</accession>
<reference evidence="1 2" key="1">
    <citation type="journal article" date="2014" name="Genome Announc.">
        <title>Draft Genome Sequence of Petroleum Oil-Degrading Marine Bacterium Pseudomonas taeanensis Strain MS-3, Isolated from a Crude Oil-Contaminated Seashore.</title>
        <authorList>
            <person name="Lee S.Y."/>
            <person name="Kim S.H."/>
            <person name="Lee D.G."/>
            <person name="Shin S."/>
            <person name="Yun S.H."/>
            <person name="Choi C.W."/>
            <person name="Chung Y.H."/>
            <person name="Choi J.S."/>
            <person name="Kahng H.Y."/>
            <person name="Kim S.I."/>
        </authorList>
    </citation>
    <scope>NUCLEOTIDE SEQUENCE [LARGE SCALE GENOMIC DNA]</scope>
    <source>
        <strain evidence="1 2">MS-3</strain>
    </source>
</reference>
<dbReference type="EMBL" id="AWSQ01000005">
    <property type="protein sequence ID" value="KFX68554.1"/>
    <property type="molecule type" value="Genomic_DNA"/>
</dbReference>
<comment type="caution">
    <text evidence="1">The sequence shown here is derived from an EMBL/GenBank/DDBJ whole genome shotgun (WGS) entry which is preliminary data.</text>
</comment>
<name>A0A0A1YIS2_9PSED</name>
<evidence type="ECO:0008006" key="3">
    <source>
        <dbReference type="Google" id="ProtNLM"/>
    </source>
</evidence>
<dbReference type="InterPro" id="IPR013784">
    <property type="entry name" value="Carb-bd-like_fold"/>
</dbReference>
<dbReference type="AlphaFoldDB" id="A0A0A1YIS2"/>
<proteinExistence type="predicted"/>
<gene>
    <name evidence="1" type="ORF">TMS3_0118060</name>
</gene>
<evidence type="ECO:0000313" key="2">
    <source>
        <dbReference type="Proteomes" id="UP000030063"/>
    </source>
</evidence>
<dbReference type="Gene3D" id="2.60.40.1120">
    <property type="entry name" value="Carboxypeptidase-like, regulatory domain"/>
    <property type="match status" value="1"/>
</dbReference>
<dbReference type="STRING" id="1395571.TMS3_0118060"/>
<protein>
    <recommendedName>
        <fullName evidence="3">Carboxypeptidase regulatory-like domain-containing protein</fullName>
    </recommendedName>
</protein>
<dbReference type="SUPFAM" id="SSF49452">
    <property type="entry name" value="Starch-binding domain-like"/>
    <property type="match status" value="1"/>
</dbReference>
<keyword evidence="2" id="KW-1185">Reference proteome</keyword>
<organism evidence="1 2">
    <name type="scientific">Pseudomonas taeanensis MS-3</name>
    <dbReference type="NCBI Taxonomy" id="1395571"/>
    <lineage>
        <taxon>Bacteria</taxon>
        <taxon>Pseudomonadati</taxon>
        <taxon>Pseudomonadota</taxon>
        <taxon>Gammaproteobacteria</taxon>
        <taxon>Pseudomonadales</taxon>
        <taxon>Pseudomonadaceae</taxon>
        <taxon>Pseudomonas</taxon>
    </lineage>
</organism>